<evidence type="ECO:0000313" key="2">
    <source>
        <dbReference type="Proteomes" id="UP000245489"/>
    </source>
</evidence>
<organism evidence="1 2">
    <name type="scientific">Arcicella aurantiaca</name>
    <dbReference type="NCBI Taxonomy" id="591202"/>
    <lineage>
        <taxon>Bacteria</taxon>
        <taxon>Pseudomonadati</taxon>
        <taxon>Bacteroidota</taxon>
        <taxon>Cytophagia</taxon>
        <taxon>Cytophagales</taxon>
        <taxon>Flectobacillaceae</taxon>
        <taxon>Arcicella</taxon>
    </lineage>
</organism>
<name>A0A316EF64_9BACT</name>
<keyword evidence="2" id="KW-1185">Reference proteome</keyword>
<proteinExistence type="predicted"/>
<dbReference type="Proteomes" id="UP000245489">
    <property type="component" value="Unassembled WGS sequence"/>
</dbReference>
<comment type="caution">
    <text evidence="1">The sequence shown here is derived from an EMBL/GenBank/DDBJ whole genome shotgun (WGS) entry which is preliminary data.</text>
</comment>
<reference evidence="1 2" key="1">
    <citation type="submission" date="2018-05" db="EMBL/GenBank/DDBJ databases">
        <title>Genomic Encyclopedia of Archaeal and Bacterial Type Strains, Phase II (KMG-II): from individual species to whole genera.</title>
        <authorList>
            <person name="Goeker M."/>
        </authorList>
    </citation>
    <scope>NUCLEOTIDE SEQUENCE [LARGE SCALE GENOMIC DNA]</scope>
    <source>
        <strain evidence="1 2">DSM 22214</strain>
    </source>
</reference>
<dbReference type="EMBL" id="QGGO01000004">
    <property type="protein sequence ID" value="PWK28328.1"/>
    <property type="molecule type" value="Genomic_DNA"/>
</dbReference>
<dbReference type="OrthoDB" id="965952at2"/>
<sequence length="80" mass="9480">MLKIDYILLARHFRGETSEEENTIIDLWREQSVMNGLTYKRLQKVSKSENSVEEKVISKEERIVWKKIITKILAEEDLSV</sequence>
<gene>
    <name evidence="1" type="ORF">LV89_01111</name>
</gene>
<evidence type="ECO:0000313" key="1">
    <source>
        <dbReference type="EMBL" id="PWK28328.1"/>
    </source>
</evidence>
<dbReference type="RefSeq" id="WP_109741881.1">
    <property type="nucleotide sequence ID" value="NZ_QGGO01000004.1"/>
</dbReference>
<accession>A0A316EF64</accession>
<dbReference type="AlphaFoldDB" id="A0A316EF64"/>
<protein>
    <submittedName>
        <fullName evidence="1">Uncharacterized protein</fullName>
    </submittedName>
</protein>